<dbReference type="PANTHER" id="PTHR47447">
    <property type="entry name" value="OS03G0856100 PROTEIN"/>
    <property type="match status" value="1"/>
</dbReference>
<dbReference type="Gene3D" id="1.25.40.10">
    <property type="entry name" value="Tetratricopeptide repeat domain"/>
    <property type="match status" value="1"/>
</dbReference>
<protein>
    <recommendedName>
        <fullName evidence="4">Pentatricopeptide repeat-containing protein, chloroplastic</fullName>
    </recommendedName>
</protein>
<dbReference type="PANTHER" id="PTHR47447:SF17">
    <property type="entry name" value="OS12G0638900 PROTEIN"/>
    <property type="match status" value="1"/>
</dbReference>
<keyword evidence="3" id="KW-1185">Reference proteome</keyword>
<evidence type="ECO:0000256" key="1">
    <source>
        <dbReference type="ARBA" id="ARBA00022737"/>
    </source>
</evidence>
<dbReference type="InterPro" id="IPR011990">
    <property type="entry name" value="TPR-like_helical_dom_sf"/>
</dbReference>
<accession>A0AA36I0E8</accession>
<sequence>MYQRRTLRRLQDLCSGRGFSDRARLLEDIRDRAKHRTEVANAVQRLLQHGPLKNAEEAAICAAALSRRKLWAQGLELVKDFEGAGSTTGLNAAINTCRAGSNWELGLCLAMESAAEWDGITYSMVLSACSRGSRWELAVQLLQRADRLRLGVGSHVASAAISACGKGKKWEEALAILDRASSTDAPETLLAAAIDACRRADRWEAAVAVFQRLRDSGASSAEGAGAAVSVLAHSTHWAEALQLFESEFLRPSARALAAGHEW</sequence>
<gene>
    <name evidence="2" type="ORF">EVOR1521_LOCUS7188</name>
</gene>
<dbReference type="NCBIfam" id="TIGR00756">
    <property type="entry name" value="PPR"/>
    <property type="match status" value="1"/>
</dbReference>
<reference evidence="2" key="1">
    <citation type="submission" date="2023-08" db="EMBL/GenBank/DDBJ databases">
        <authorList>
            <person name="Chen Y."/>
            <person name="Shah S."/>
            <person name="Dougan E. K."/>
            <person name="Thang M."/>
            <person name="Chan C."/>
        </authorList>
    </citation>
    <scope>NUCLEOTIDE SEQUENCE</scope>
</reference>
<dbReference type="InterPro" id="IPR002885">
    <property type="entry name" value="PPR_rpt"/>
</dbReference>
<evidence type="ECO:0008006" key="4">
    <source>
        <dbReference type="Google" id="ProtNLM"/>
    </source>
</evidence>
<organism evidence="2 3">
    <name type="scientific">Effrenium voratum</name>
    <dbReference type="NCBI Taxonomy" id="2562239"/>
    <lineage>
        <taxon>Eukaryota</taxon>
        <taxon>Sar</taxon>
        <taxon>Alveolata</taxon>
        <taxon>Dinophyceae</taxon>
        <taxon>Suessiales</taxon>
        <taxon>Symbiodiniaceae</taxon>
        <taxon>Effrenium</taxon>
    </lineage>
</organism>
<comment type="caution">
    <text evidence="2">The sequence shown here is derived from an EMBL/GenBank/DDBJ whole genome shotgun (WGS) entry which is preliminary data.</text>
</comment>
<name>A0AA36I0E8_9DINO</name>
<dbReference type="Pfam" id="PF01535">
    <property type="entry name" value="PPR"/>
    <property type="match status" value="3"/>
</dbReference>
<keyword evidence="1" id="KW-0677">Repeat</keyword>
<proteinExistence type="predicted"/>
<evidence type="ECO:0000313" key="2">
    <source>
        <dbReference type="EMBL" id="CAJ1378747.1"/>
    </source>
</evidence>
<dbReference type="EMBL" id="CAUJNA010000565">
    <property type="protein sequence ID" value="CAJ1378747.1"/>
    <property type="molecule type" value="Genomic_DNA"/>
</dbReference>
<dbReference type="AlphaFoldDB" id="A0AA36I0E8"/>
<evidence type="ECO:0000313" key="3">
    <source>
        <dbReference type="Proteomes" id="UP001178507"/>
    </source>
</evidence>
<dbReference type="Proteomes" id="UP001178507">
    <property type="component" value="Unassembled WGS sequence"/>
</dbReference>